<sequence length="107" mass="11607">MAINHKRNSAINKRTSTSNKHNSTNMARTESNLDNTSATTTDSDDPANDIEVIANDTSTPTTPPSGSSAYTSILVDVDTESEGVAKKRKLTSKVWDHFQRIVEGKLA</sequence>
<reference evidence="2" key="2">
    <citation type="journal article" date="2018" name="Mol. Plant Microbe Interact.">
        <title>Genome sequence resources for the wheat stripe rust pathogen (Puccinia striiformis f. sp. tritici) and the barley stripe rust pathogen (Puccinia striiformis f. sp. hordei).</title>
        <authorList>
            <person name="Xia C."/>
            <person name="Wang M."/>
            <person name="Yin C."/>
            <person name="Cornejo O.E."/>
            <person name="Hulbert S.H."/>
            <person name="Chen X."/>
        </authorList>
    </citation>
    <scope>NUCLEOTIDE SEQUENCE [LARGE SCALE GENOMIC DNA]</scope>
    <source>
        <strain evidence="2">93-210</strain>
    </source>
</reference>
<reference evidence="2" key="1">
    <citation type="journal article" date="2018" name="BMC Genomics">
        <title>Genomic insights into host adaptation between the wheat stripe rust pathogen (Puccinia striiformis f. sp. tritici) and the barley stripe rust pathogen (Puccinia striiformis f. sp. hordei).</title>
        <authorList>
            <person name="Xia C."/>
            <person name="Wang M."/>
            <person name="Yin C."/>
            <person name="Cornejo O.E."/>
            <person name="Hulbert S.H."/>
            <person name="Chen X."/>
        </authorList>
    </citation>
    <scope>NUCLEOTIDE SEQUENCE [LARGE SCALE GENOMIC DNA]</scope>
    <source>
        <strain evidence="2">93-210</strain>
    </source>
</reference>
<dbReference type="EMBL" id="CM045873">
    <property type="protein sequence ID" value="KAI7947916.1"/>
    <property type="molecule type" value="Genomic_DNA"/>
</dbReference>
<evidence type="ECO:0000313" key="2">
    <source>
        <dbReference type="Proteomes" id="UP001060170"/>
    </source>
</evidence>
<evidence type="ECO:0000313" key="1">
    <source>
        <dbReference type="EMBL" id="KAI7947916.1"/>
    </source>
</evidence>
<accession>A0ACC0E8Q7</accession>
<proteinExistence type="predicted"/>
<name>A0ACC0E8Q7_9BASI</name>
<comment type="caution">
    <text evidence="1">The sequence shown here is derived from an EMBL/GenBank/DDBJ whole genome shotgun (WGS) entry which is preliminary data.</text>
</comment>
<keyword evidence="2" id="KW-1185">Reference proteome</keyword>
<protein>
    <submittedName>
        <fullName evidence="1">Uncharacterized protein</fullName>
    </submittedName>
</protein>
<reference evidence="1 2" key="3">
    <citation type="journal article" date="2022" name="Microbiol. Spectr.">
        <title>Folding features and dynamics of 3D genome architecture in plant fungal pathogens.</title>
        <authorList>
            <person name="Xia C."/>
        </authorList>
    </citation>
    <scope>NUCLEOTIDE SEQUENCE [LARGE SCALE GENOMIC DNA]</scope>
    <source>
        <strain evidence="1 2">93-210</strain>
    </source>
</reference>
<dbReference type="Proteomes" id="UP001060170">
    <property type="component" value="Chromosome 9"/>
</dbReference>
<gene>
    <name evidence="1" type="ORF">MJO28_009824</name>
</gene>
<organism evidence="1 2">
    <name type="scientific">Puccinia striiformis f. sp. tritici</name>
    <dbReference type="NCBI Taxonomy" id="168172"/>
    <lineage>
        <taxon>Eukaryota</taxon>
        <taxon>Fungi</taxon>
        <taxon>Dikarya</taxon>
        <taxon>Basidiomycota</taxon>
        <taxon>Pucciniomycotina</taxon>
        <taxon>Pucciniomycetes</taxon>
        <taxon>Pucciniales</taxon>
        <taxon>Pucciniaceae</taxon>
        <taxon>Puccinia</taxon>
    </lineage>
</organism>